<proteinExistence type="predicted"/>
<evidence type="ECO:0000313" key="1">
    <source>
        <dbReference type="EMBL" id="CAL1299955.1"/>
    </source>
</evidence>
<comment type="caution">
    <text evidence="1">The sequence shown here is derived from an EMBL/GenBank/DDBJ whole genome shotgun (WGS) entry which is preliminary data.</text>
</comment>
<sequence>MLKFFGRCCAMRNSLLYLILLSNIFIFSDSKVFIIDENGKPLSDIVGPLNEGSPLSLLCETNGGLIIS</sequence>
<gene>
    <name evidence="1" type="ORF">LARSCL_LOCUS21655</name>
</gene>
<protein>
    <submittedName>
        <fullName evidence="1">Uncharacterized protein</fullName>
    </submittedName>
</protein>
<dbReference type="Proteomes" id="UP001497382">
    <property type="component" value="Unassembled WGS sequence"/>
</dbReference>
<keyword evidence="2" id="KW-1185">Reference proteome</keyword>
<dbReference type="EMBL" id="CAXIEN010000525">
    <property type="protein sequence ID" value="CAL1299955.1"/>
    <property type="molecule type" value="Genomic_DNA"/>
</dbReference>
<dbReference type="AlphaFoldDB" id="A0AAV2BW31"/>
<accession>A0AAV2BW31</accession>
<reference evidence="1 2" key="1">
    <citation type="submission" date="2024-04" db="EMBL/GenBank/DDBJ databases">
        <authorList>
            <person name="Rising A."/>
            <person name="Reimegard J."/>
            <person name="Sonavane S."/>
            <person name="Akerstrom W."/>
            <person name="Nylinder S."/>
            <person name="Hedman E."/>
            <person name="Kallberg Y."/>
        </authorList>
    </citation>
    <scope>NUCLEOTIDE SEQUENCE [LARGE SCALE GENOMIC DNA]</scope>
</reference>
<name>A0AAV2BW31_9ARAC</name>
<organism evidence="1 2">
    <name type="scientific">Larinioides sclopetarius</name>
    <dbReference type="NCBI Taxonomy" id="280406"/>
    <lineage>
        <taxon>Eukaryota</taxon>
        <taxon>Metazoa</taxon>
        <taxon>Ecdysozoa</taxon>
        <taxon>Arthropoda</taxon>
        <taxon>Chelicerata</taxon>
        <taxon>Arachnida</taxon>
        <taxon>Araneae</taxon>
        <taxon>Araneomorphae</taxon>
        <taxon>Entelegynae</taxon>
        <taxon>Araneoidea</taxon>
        <taxon>Araneidae</taxon>
        <taxon>Larinioides</taxon>
    </lineage>
</organism>
<evidence type="ECO:0000313" key="2">
    <source>
        <dbReference type="Proteomes" id="UP001497382"/>
    </source>
</evidence>